<evidence type="ECO:0000313" key="2">
    <source>
        <dbReference type="Proteomes" id="UP000518315"/>
    </source>
</evidence>
<reference evidence="1 2" key="1">
    <citation type="submission" date="2020-08" db="EMBL/GenBank/DDBJ databases">
        <title>Genomic Encyclopedia of Type Strains, Phase III (KMG-III): the genomes of soil and plant-associated and newly described type strains.</title>
        <authorList>
            <person name="Whitman W."/>
        </authorList>
    </citation>
    <scope>NUCLEOTIDE SEQUENCE [LARGE SCALE GENOMIC DNA]</scope>
    <source>
        <strain evidence="1 2">CECT 4113</strain>
    </source>
</reference>
<dbReference type="AlphaFoldDB" id="A0A7W5BKE0"/>
<gene>
    <name evidence="1" type="ORF">FHS26_001988</name>
</gene>
<sequence>MNSVGDGDTSWSSHALEPDSDVDSIAERVRTFVDDLSLMDACAELDLLAGRATMVAGSDCLLKVVSAMNGANDTRKFSKDTVARGIDDVA</sequence>
<evidence type="ECO:0000313" key="1">
    <source>
        <dbReference type="EMBL" id="MBB3134258.1"/>
    </source>
</evidence>
<organism evidence="1 2">
    <name type="scientific">Rhizobium pisi</name>
    <dbReference type="NCBI Taxonomy" id="574561"/>
    <lineage>
        <taxon>Bacteria</taxon>
        <taxon>Pseudomonadati</taxon>
        <taxon>Pseudomonadota</taxon>
        <taxon>Alphaproteobacteria</taxon>
        <taxon>Hyphomicrobiales</taxon>
        <taxon>Rhizobiaceae</taxon>
        <taxon>Rhizobium/Agrobacterium group</taxon>
        <taxon>Rhizobium</taxon>
    </lineage>
</organism>
<dbReference type="Proteomes" id="UP000518315">
    <property type="component" value="Unassembled WGS sequence"/>
</dbReference>
<comment type="caution">
    <text evidence="1">The sequence shown here is derived from an EMBL/GenBank/DDBJ whole genome shotgun (WGS) entry which is preliminary data.</text>
</comment>
<protein>
    <submittedName>
        <fullName evidence="1">Uncharacterized protein</fullName>
    </submittedName>
</protein>
<keyword evidence="2" id="KW-1185">Reference proteome</keyword>
<name>A0A7W5BKE0_9HYPH</name>
<accession>A0A7W5BKE0</accession>
<proteinExistence type="predicted"/>
<dbReference type="EMBL" id="JACHXH010000006">
    <property type="protein sequence ID" value="MBB3134258.1"/>
    <property type="molecule type" value="Genomic_DNA"/>
</dbReference>